<proteinExistence type="predicted"/>
<dbReference type="EMBL" id="JAVDTP010000014">
    <property type="protein sequence ID" value="MDR6753415.1"/>
    <property type="molecule type" value="Genomic_DNA"/>
</dbReference>
<sequence>MPFILTRRRSRLLTLTLRAQTREIQRLTLTLRASAAPGTYRVTLALRAQTAPDPARIYTLVLHAQTTGGASDPPLRSEVLYGQPPITTVTRLTLNGVLLDGISWQHTRHEMYVEAEFTVRGIVRPARGDMMSVEVQQRLPRQGPTTTTYEAVPADGDYQIARTPDGGYRTTFRGRTTQDQDLQNTR</sequence>
<dbReference type="Proteomes" id="UP001252370">
    <property type="component" value="Unassembled WGS sequence"/>
</dbReference>
<feature type="non-terminal residue" evidence="1">
    <location>
        <position position="186"/>
    </location>
</feature>
<gene>
    <name evidence="1" type="ORF">J2Y01_003938</name>
</gene>
<reference evidence="1" key="1">
    <citation type="submission" date="2023-07" db="EMBL/GenBank/DDBJ databases">
        <title>Sorghum-associated microbial communities from plants grown in Nebraska, USA.</title>
        <authorList>
            <person name="Schachtman D."/>
        </authorList>
    </citation>
    <scope>NUCLEOTIDE SEQUENCE</scope>
    <source>
        <strain evidence="1">BE73</strain>
    </source>
</reference>
<name>A0ACC6KLW9_9DEIO</name>
<organism evidence="1 2">
    <name type="scientific">Deinococcus soli</name>
    <name type="common">ex Cha et al. 2016</name>
    <dbReference type="NCBI Taxonomy" id="1309411"/>
    <lineage>
        <taxon>Bacteria</taxon>
        <taxon>Thermotogati</taxon>
        <taxon>Deinococcota</taxon>
        <taxon>Deinococci</taxon>
        <taxon>Deinococcales</taxon>
        <taxon>Deinococcaceae</taxon>
        <taxon>Deinococcus</taxon>
    </lineage>
</organism>
<evidence type="ECO:0000313" key="2">
    <source>
        <dbReference type="Proteomes" id="UP001252370"/>
    </source>
</evidence>
<keyword evidence="2" id="KW-1185">Reference proteome</keyword>
<comment type="caution">
    <text evidence="1">The sequence shown here is derived from an EMBL/GenBank/DDBJ whole genome shotgun (WGS) entry which is preliminary data.</text>
</comment>
<accession>A0ACC6KLW9</accession>
<evidence type="ECO:0000313" key="1">
    <source>
        <dbReference type="EMBL" id="MDR6753415.1"/>
    </source>
</evidence>
<protein>
    <submittedName>
        <fullName evidence="1">Uncharacterized protein</fullName>
    </submittedName>
</protein>